<dbReference type="AlphaFoldDB" id="A0A2S8SWG8"/>
<dbReference type="EMBL" id="NIGF01000002">
    <property type="protein sequence ID" value="PQV65145.1"/>
    <property type="molecule type" value="Genomic_DNA"/>
</dbReference>
<dbReference type="InParanoid" id="A0A2S8SWG8"/>
<keyword evidence="1" id="KW-0812">Transmembrane</keyword>
<evidence type="ECO:0000313" key="2">
    <source>
        <dbReference type="EMBL" id="PQV65145.1"/>
    </source>
</evidence>
<protein>
    <submittedName>
        <fullName evidence="2">Uncharacterized protein</fullName>
    </submittedName>
</protein>
<sequence length="83" mass="9498">MNQFPVNSPETEKTPRWETVAMVLSFALVWAYFLVFQSARRGNLSPHFGWNVALLLAVGALVVIFVRRLKRILAALDAQNKRR</sequence>
<evidence type="ECO:0000256" key="1">
    <source>
        <dbReference type="SAM" id="Phobius"/>
    </source>
</evidence>
<keyword evidence="1" id="KW-1133">Transmembrane helix</keyword>
<feature type="transmembrane region" description="Helical" evidence="1">
    <location>
        <begin position="48"/>
        <end position="66"/>
    </location>
</feature>
<keyword evidence="3" id="KW-1185">Reference proteome</keyword>
<dbReference type="Proteomes" id="UP000237684">
    <property type="component" value="Unassembled WGS sequence"/>
</dbReference>
<evidence type="ECO:0000313" key="3">
    <source>
        <dbReference type="Proteomes" id="UP000237684"/>
    </source>
</evidence>
<reference evidence="2 3" key="1">
    <citation type="journal article" date="2018" name="Syst. Appl. Microbiol.">
        <title>Abditibacterium utsteinense sp. nov., the first cultivated member of candidate phylum FBP, isolated from ice-free Antarctic soil samples.</title>
        <authorList>
            <person name="Tahon G."/>
            <person name="Tytgat B."/>
            <person name="Lebbe L."/>
            <person name="Carlier A."/>
            <person name="Willems A."/>
        </authorList>
    </citation>
    <scope>NUCLEOTIDE SEQUENCE [LARGE SCALE GENOMIC DNA]</scope>
    <source>
        <strain evidence="2 3">LMG 29911</strain>
    </source>
</reference>
<organism evidence="2 3">
    <name type="scientific">Abditibacterium utsteinense</name>
    <dbReference type="NCBI Taxonomy" id="1960156"/>
    <lineage>
        <taxon>Bacteria</taxon>
        <taxon>Pseudomonadati</taxon>
        <taxon>Abditibacteriota</taxon>
        <taxon>Abditibacteriia</taxon>
        <taxon>Abditibacteriales</taxon>
        <taxon>Abditibacteriaceae</taxon>
        <taxon>Abditibacterium</taxon>
    </lineage>
</organism>
<dbReference type="RefSeq" id="WP_105482465.1">
    <property type="nucleotide sequence ID" value="NZ_NIGF01000002.1"/>
</dbReference>
<accession>A0A2S8SWG8</accession>
<gene>
    <name evidence="2" type="ORF">B1R32_102153</name>
</gene>
<keyword evidence="1" id="KW-0472">Membrane</keyword>
<name>A0A2S8SWG8_9BACT</name>
<proteinExistence type="predicted"/>
<comment type="caution">
    <text evidence="2">The sequence shown here is derived from an EMBL/GenBank/DDBJ whole genome shotgun (WGS) entry which is preliminary data.</text>
</comment>
<feature type="transmembrane region" description="Helical" evidence="1">
    <location>
        <begin position="20"/>
        <end position="36"/>
    </location>
</feature>